<name>A0A382JXS3_9ZZZZ</name>
<organism evidence="1">
    <name type="scientific">marine metagenome</name>
    <dbReference type="NCBI Taxonomy" id="408172"/>
    <lineage>
        <taxon>unclassified sequences</taxon>
        <taxon>metagenomes</taxon>
        <taxon>ecological metagenomes</taxon>
    </lineage>
</organism>
<dbReference type="EMBL" id="UINC01077003">
    <property type="protein sequence ID" value="SVC16708.1"/>
    <property type="molecule type" value="Genomic_DNA"/>
</dbReference>
<reference evidence="1" key="1">
    <citation type="submission" date="2018-05" db="EMBL/GenBank/DDBJ databases">
        <authorList>
            <person name="Lanie J.A."/>
            <person name="Ng W.-L."/>
            <person name="Kazmierczak K.M."/>
            <person name="Andrzejewski T.M."/>
            <person name="Davidsen T.M."/>
            <person name="Wayne K.J."/>
            <person name="Tettelin H."/>
            <person name="Glass J.I."/>
            <person name="Rusch D."/>
            <person name="Podicherti R."/>
            <person name="Tsui H.-C.T."/>
            <person name="Winkler M.E."/>
        </authorList>
    </citation>
    <scope>NUCLEOTIDE SEQUENCE</scope>
</reference>
<evidence type="ECO:0000313" key="1">
    <source>
        <dbReference type="EMBL" id="SVC16708.1"/>
    </source>
</evidence>
<proteinExistence type="predicted"/>
<protein>
    <submittedName>
        <fullName evidence="1">Uncharacterized protein</fullName>
    </submittedName>
</protein>
<sequence>MADIRLFWVKYINVIGIPEKISGRHSINSYVL</sequence>
<gene>
    <name evidence="1" type="ORF">METZ01_LOCUS269562</name>
</gene>
<dbReference type="AlphaFoldDB" id="A0A382JXS3"/>
<accession>A0A382JXS3</accession>